<evidence type="ECO:0000313" key="2">
    <source>
        <dbReference type="Proteomes" id="UP000663850"/>
    </source>
</evidence>
<protein>
    <submittedName>
        <fullName evidence="1">Uncharacterized protein</fullName>
    </submittedName>
</protein>
<proteinExistence type="predicted"/>
<sequence>MAQTENDIQQAVQLIHTFVDRLPLFLRDHETNNGLPAEISDNFKQLETQIERTNHLVLESINSSNRRFDEMLKSSNKRFDDIIKSSNKRFDEIKEEFDDIRARMEYYNRLAHVRSLNSSAHIDEGPIYPLPLANGENPPPEDLMFTILGSSM</sequence>
<comment type="caution">
    <text evidence="1">The sequence shown here is derived from an EMBL/GenBank/DDBJ whole genome shotgun (WGS) entry which is preliminary data.</text>
</comment>
<gene>
    <name evidence="1" type="ORF">RDB_LOCUS117390</name>
</gene>
<accession>A0A8H3HLN9</accession>
<name>A0A8H3HLN9_9AGAM</name>
<dbReference type="Proteomes" id="UP000663850">
    <property type="component" value="Unassembled WGS sequence"/>
</dbReference>
<reference evidence="1" key="1">
    <citation type="submission" date="2021-01" db="EMBL/GenBank/DDBJ databases">
        <authorList>
            <person name="Kaushik A."/>
        </authorList>
    </citation>
    <scope>NUCLEOTIDE SEQUENCE</scope>
    <source>
        <strain evidence="1">Type strain: AG8-Rh-89/</strain>
    </source>
</reference>
<evidence type="ECO:0000313" key="1">
    <source>
        <dbReference type="EMBL" id="CAE6520769.1"/>
    </source>
</evidence>
<dbReference type="EMBL" id="CAJMWZ010006348">
    <property type="protein sequence ID" value="CAE6520769.1"/>
    <property type="molecule type" value="Genomic_DNA"/>
</dbReference>
<organism evidence="1 2">
    <name type="scientific">Rhizoctonia solani</name>
    <dbReference type="NCBI Taxonomy" id="456999"/>
    <lineage>
        <taxon>Eukaryota</taxon>
        <taxon>Fungi</taxon>
        <taxon>Dikarya</taxon>
        <taxon>Basidiomycota</taxon>
        <taxon>Agaricomycotina</taxon>
        <taxon>Agaricomycetes</taxon>
        <taxon>Cantharellales</taxon>
        <taxon>Ceratobasidiaceae</taxon>
        <taxon>Rhizoctonia</taxon>
    </lineage>
</organism>
<dbReference type="AlphaFoldDB" id="A0A8H3HLN9"/>